<comment type="cofactor">
    <cofactor evidence="1">
        <name>Zn(2+)</name>
        <dbReference type="ChEBI" id="CHEBI:29105"/>
    </cofactor>
</comment>
<dbReference type="Gene3D" id="3.30.70.360">
    <property type="match status" value="1"/>
</dbReference>
<dbReference type="EMBL" id="CAEZTV010000094">
    <property type="protein sequence ID" value="CAB4582209.1"/>
    <property type="molecule type" value="Genomic_DNA"/>
</dbReference>
<dbReference type="PIRSF" id="PIRSF036696">
    <property type="entry name" value="ACY-1"/>
    <property type="match status" value="1"/>
</dbReference>
<dbReference type="FunFam" id="1.10.150.900:FF:000002">
    <property type="entry name" value="M20/M25/M40 family peptidase"/>
    <property type="match status" value="1"/>
</dbReference>
<evidence type="ECO:0000256" key="2">
    <source>
        <dbReference type="ARBA" id="ARBA00006247"/>
    </source>
</evidence>
<organism evidence="7">
    <name type="scientific">freshwater metagenome</name>
    <dbReference type="NCBI Taxonomy" id="449393"/>
    <lineage>
        <taxon>unclassified sequences</taxon>
        <taxon>metagenomes</taxon>
        <taxon>ecological metagenomes</taxon>
    </lineage>
</organism>
<name>A0A6J6F3M7_9ZZZZ</name>
<dbReference type="GO" id="GO:0046872">
    <property type="term" value="F:metal ion binding"/>
    <property type="evidence" value="ECO:0007669"/>
    <property type="project" value="UniProtKB-KW"/>
</dbReference>
<dbReference type="SUPFAM" id="SSF55031">
    <property type="entry name" value="Bacterial exopeptidase dimerisation domain"/>
    <property type="match status" value="1"/>
</dbReference>
<evidence type="ECO:0000256" key="1">
    <source>
        <dbReference type="ARBA" id="ARBA00001947"/>
    </source>
</evidence>
<sequence length="439" mass="48044">MRLNAAQILELENDAITLCQELIRIPSVNYGEGQGDEKAVAEYIATKLAEVGIEYELIETAPNRVNVVAKVAGADQNKPGLILHGHIDVVPADAKDWSVDPFSGEIKDGFIWGRGAVDMKNIDAMILACVRSWKRHGLIPPRNILIVFFADEEASGTFGSRWLVKNRPELFSGYNQAVSEVGGFSVTITGDHRLYLIEAAQKGIQWLKLTARGTAGHGSFRNSDNAVTKLSQAVARIGNYDWPQLETRTGEIFFRKIAELTGEKYDPKNVEPLLKHLGPAVKMLGATIQNTANPTMLEAGYKANVIPQTASAVIDGRFLPGFETDLHDTIKKLAGDDIEIEFVARDIALEVEFSGKLVEAMVAAIATEDPDGIPVPYLMSGGTDNKALSELGITGYGFTPLKLPKDLDFFALFHGVDERIPIDGLKFGARVMYEFLENI</sequence>
<dbReference type="PROSITE" id="PS00759">
    <property type="entry name" value="ARGE_DAPE_CPG2_2"/>
    <property type="match status" value="1"/>
</dbReference>
<accession>A0A6J6F3M7</accession>
<reference evidence="7" key="1">
    <citation type="submission" date="2020-05" db="EMBL/GenBank/DDBJ databases">
        <authorList>
            <person name="Chiriac C."/>
            <person name="Salcher M."/>
            <person name="Ghai R."/>
            <person name="Kavagutti S V."/>
        </authorList>
    </citation>
    <scope>NUCLEOTIDE SEQUENCE</scope>
</reference>
<dbReference type="GO" id="GO:0016787">
    <property type="term" value="F:hydrolase activity"/>
    <property type="evidence" value="ECO:0007669"/>
    <property type="project" value="UniProtKB-KW"/>
</dbReference>
<dbReference type="SUPFAM" id="SSF53187">
    <property type="entry name" value="Zn-dependent exopeptidases"/>
    <property type="match status" value="1"/>
</dbReference>
<dbReference type="InterPro" id="IPR050072">
    <property type="entry name" value="Peptidase_M20A"/>
</dbReference>
<gene>
    <name evidence="7" type="ORF">UFOPK1747_00652</name>
</gene>
<evidence type="ECO:0000256" key="3">
    <source>
        <dbReference type="ARBA" id="ARBA00022723"/>
    </source>
</evidence>
<dbReference type="Pfam" id="PF01546">
    <property type="entry name" value="Peptidase_M20"/>
    <property type="match status" value="1"/>
</dbReference>
<protein>
    <submittedName>
        <fullName evidence="7">Unannotated protein</fullName>
    </submittedName>
</protein>
<keyword evidence="4" id="KW-0378">Hydrolase</keyword>
<evidence type="ECO:0000313" key="7">
    <source>
        <dbReference type="EMBL" id="CAB4582209.1"/>
    </source>
</evidence>
<keyword evidence="5" id="KW-0862">Zinc</keyword>
<feature type="domain" description="Peptidase M20 dimerisation" evidence="6">
    <location>
        <begin position="200"/>
        <end position="329"/>
    </location>
</feature>
<dbReference type="NCBIfam" id="NF005913">
    <property type="entry name" value="PRK07906.1"/>
    <property type="match status" value="1"/>
</dbReference>
<dbReference type="PANTHER" id="PTHR43808:SF8">
    <property type="entry name" value="PEPTIDASE M20 DIMERISATION DOMAIN-CONTAINING PROTEIN"/>
    <property type="match status" value="1"/>
</dbReference>
<dbReference type="InterPro" id="IPR002933">
    <property type="entry name" value="Peptidase_M20"/>
</dbReference>
<keyword evidence="3" id="KW-0479">Metal-binding</keyword>
<dbReference type="Gene3D" id="1.10.150.900">
    <property type="match status" value="1"/>
</dbReference>
<dbReference type="Pfam" id="PF07687">
    <property type="entry name" value="M20_dimer"/>
    <property type="match status" value="1"/>
</dbReference>
<dbReference type="CDD" id="cd05675">
    <property type="entry name" value="M20_yscS_like"/>
    <property type="match status" value="1"/>
</dbReference>
<proteinExistence type="inferred from homology"/>
<evidence type="ECO:0000259" key="6">
    <source>
        <dbReference type="Pfam" id="PF07687"/>
    </source>
</evidence>
<dbReference type="InterPro" id="IPR001261">
    <property type="entry name" value="ArgE/DapE_CS"/>
</dbReference>
<dbReference type="Gene3D" id="3.40.630.10">
    <property type="entry name" value="Zn peptidases"/>
    <property type="match status" value="1"/>
</dbReference>
<evidence type="ECO:0000256" key="4">
    <source>
        <dbReference type="ARBA" id="ARBA00022801"/>
    </source>
</evidence>
<dbReference type="AlphaFoldDB" id="A0A6J6F3M7"/>
<dbReference type="InterPro" id="IPR036264">
    <property type="entry name" value="Bact_exopeptidase_dim_dom"/>
</dbReference>
<dbReference type="PANTHER" id="PTHR43808">
    <property type="entry name" value="ACETYLORNITHINE DEACETYLASE"/>
    <property type="match status" value="1"/>
</dbReference>
<comment type="similarity">
    <text evidence="2">Belongs to the peptidase M20A family.</text>
</comment>
<dbReference type="InterPro" id="IPR011650">
    <property type="entry name" value="Peptidase_M20_dimer"/>
</dbReference>
<evidence type="ECO:0000256" key="5">
    <source>
        <dbReference type="ARBA" id="ARBA00022833"/>
    </source>
</evidence>